<dbReference type="GO" id="GO:0051536">
    <property type="term" value="F:iron-sulfur cluster binding"/>
    <property type="evidence" value="ECO:0007669"/>
    <property type="project" value="UniProtKB-KW"/>
</dbReference>
<evidence type="ECO:0000256" key="5">
    <source>
        <dbReference type="ARBA" id="ARBA00023004"/>
    </source>
</evidence>
<dbReference type="Proteomes" id="UP000183975">
    <property type="component" value="Unassembled WGS sequence"/>
</dbReference>
<keyword evidence="8" id="KW-0269">Exonuclease</keyword>
<dbReference type="GO" id="GO:0046872">
    <property type="term" value="F:metal ion binding"/>
    <property type="evidence" value="ECO:0007669"/>
    <property type="project" value="UniProtKB-KW"/>
</dbReference>
<keyword evidence="9" id="KW-1185">Reference proteome</keyword>
<dbReference type="InterPro" id="IPR011604">
    <property type="entry name" value="PDDEXK-like_dom_sf"/>
</dbReference>
<comment type="cofactor">
    <cofactor evidence="1">
        <name>[4Fe-4S] cluster</name>
        <dbReference type="ChEBI" id="CHEBI:49883"/>
    </cofactor>
</comment>
<dbReference type="EMBL" id="FRAH01000085">
    <property type="protein sequence ID" value="SHL26447.1"/>
    <property type="molecule type" value="Genomic_DNA"/>
</dbReference>
<evidence type="ECO:0000256" key="2">
    <source>
        <dbReference type="ARBA" id="ARBA00022722"/>
    </source>
</evidence>
<evidence type="ECO:0000256" key="7">
    <source>
        <dbReference type="SAM" id="Phobius"/>
    </source>
</evidence>
<keyword evidence="2" id="KW-0540">Nuclease</keyword>
<dbReference type="AlphaFoldDB" id="A0A1M6Z7L1"/>
<evidence type="ECO:0000256" key="1">
    <source>
        <dbReference type="ARBA" id="ARBA00001966"/>
    </source>
</evidence>
<evidence type="ECO:0000256" key="3">
    <source>
        <dbReference type="ARBA" id="ARBA00022723"/>
    </source>
</evidence>
<keyword evidence="7" id="KW-0812">Transmembrane</keyword>
<evidence type="ECO:0000256" key="6">
    <source>
        <dbReference type="ARBA" id="ARBA00023014"/>
    </source>
</evidence>
<dbReference type="OrthoDB" id="2046333at2"/>
<reference evidence="8 9" key="1">
    <citation type="submission" date="2016-11" db="EMBL/GenBank/DDBJ databases">
        <authorList>
            <person name="Jaros S."/>
            <person name="Januszkiewicz K."/>
            <person name="Wedrychowicz H."/>
        </authorList>
    </citation>
    <scope>NUCLEOTIDE SEQUENCE [LARGE SCALE GENOMIC DNA]</scope>
    <source>
        <strain evidence="8 9">DSM 14214</strain>
    </source>
</reference>
<organism evidence="8 9">
    <name type="scientific">Anaerotignum lactatifermentans DSM 14214</name>
    <dbReference type="NCBI Taxonomy" id="1121323"/>
    <lineage>
        <taxon>Bacteria</taxon>
        <taxon>Bacillati</taxon>
        <taxon>Bacillota</taxon>
        <taxon>Clostridia</taxon>
        <taxon>Lachnospirales</taxon>
        <taxon>Anaerotignaceae</taxon>
        <taxon>Anaerotignum</taxon>
    </lineage>
</organism>
<dbReference type="PANTHER" id="PTHR36531">
    <property type="entry name" value="CRISPR-ASSOCIATED EXONUCLEASE CAS4"/>
    <property type="match status" value="1"/>
</dbReference>
<protein>
    <submittedName>
        <fullName evidence="8">CRISPR-associated exonuclease Cas4</fullName>
    </submittedName>
</protein>
<sequence length="200" mass="22976">MFEKITANWLSFGILFLLILLAVLLLWRTRRPHLQKQPRKDIMPGFTLIYADQKQSGKKSEGFGKLLYSAKYDLQGKPDYIFKKRLGSAIVPVELKSGAIKDAPLPHPGDLLQLAAYFLLLEDIYGKRPSYGWLKYSDYMFYVRNTRNLRKEVKQTMADMRKMLEDGEGTPNASFITCRHCICNGTVCPYGQYHRNGGEV</sequence>
<name>A0A1M6Z7L1_9FIRM</name>
<evidence type="ECO:0000256" key="4">
    <source>
        <dbReference type="ARBA" id="ARBA00022801"/>
    </source>
</evidence>
<keyword evidence="6" id="KW-0411">Iron-sulfur</keyword>
<dbReference type="PANTHER" id="PTHR36531:SF6">
    <property type="entry name" value="DNA REPLICATION ATP-DEPENDENT HELICASE_NUCLEASE DNA2"/>
    <property type="match status" value="1"/>
</dbReference>
<keyword evidence="5" id="KW-0408">Iron</keyword>
<dbReference type="RefSeq" id="WP_072853365.1">
    <property type="nucleotide sequence ID" value="NZ_FRAH01000085.1"/>
</dbReference>
<dbReference type="GO" id="GO:0004527">
    <property type="term" value="F:exonuclease activity"/>
    <property type="evidence" value="ECO:0007669"/>
    <property type="project" value="UniProtKB-KW"/>
</dbReference>
<proteinExistence type="predicted"/>
<keyword evidence="7" id="KW-0472">Membrane</keyword>
<dbReference type="Gene3D" id="3.90.320.10">
    <property type="match status" value="1"/>
</dbReference>
<evidence type="ECO:0000313" key="8">
    <source>
        <dbReference type="EMBL" id="SHL26447.1"/>
    </source>
</evidence>
<gene>
    <name evidence="8" type="ORF">SAMN02745138_03161</name>
</gene>
<accession>A0A1M6Z7L1</accession>
<evidence type="ECO:0000313" key="9">
    <source>
        <dbReference type="Proteomes" id="UP000183975"/>
    </source>
</evidence>
<feature type="transmembrane region" description="Helical" evidence="7">
    <location>
        <begin position="6"/>
        <end position="27"/>
    </location>
</feature>
<keyword evidence="7" id="KW-1133">Transmembrane helix</keyword>
<keyword evidence="4" id="KW-0378">Hydrolase</keyword>
<keyword evidence="3" id="KW-0479">Metal-binding</keyword>
<dbReference type="InterPro" id="IPR051827">
    <property type="entry name" value="Cas4_exonuclease"/>
</dbReference>